<organism evidence="3 4">
    <name type="scientific">Microbacterium testaceum</name>
    <name type="common">Aureobacterium testaceum</name>
    <name type="synonym">Brevibacterium testaceum</name>
    <dbReference type="NCBI Taxonomy" id="2033"/>
    <lineage>
        <taxon>Bacteria</taxon>
        <taxon>Bacillati</taxon>
        <taxon>Actinomycetota</taxon>
        <taxon>Actinomycetes</taxon>
        <taxon>Micrococcales</taxon>
        <taxon>Microbacteriaceae</taxon>
        <taxon>Microbacterium</taxon>
    </lineage>
</organism>
<keyword evidence="1" id="KW-0175">Coiled coil</keyword>
<dbReference type="ESTHER" id="micte-a0a147ex24">
    <property type="family name" value="Duf_1023"/>
</dbReference>
<reference evidence="3 4" key="1">
    <citation type="journal article" date="2016" name="Front. Microbiol.">
        <title>Genomic Resource of Rice Seed Associated Bacteria.</title>
        <authorList>
            <person name="Midha S."/>
            <person name="Bansal K."/>
            <person name="Sharma S."/>
            <person name="Kumar N."/>
            <person name="Patil P.P."/>
            <person name="Chaudhry V."/>
            <person name="Patil P.B."/>
        </authorList>
    </citation>
    <scope>NUCLEOTIDE SEQUENCE [LARGE SCALE GENOMIC DNA]</scope>
    <source>
        <strain evidence="3 4">NS220</strain>
    </source>
</reference>
<evidence type="ECO:0000313" key="3">
    <source>
        <dbReference type="EMBL" id="KTR94347.1"/>
    </source>
</evidence>
<dbReference type="InterPro" id="IPR010427">
    <property type="entry name" value="DUF1023"/>
</dbReference>
<evidence type="ECO:0000256" key="1">
    <source>
        <dbReference type="SAM" id="Coils"/>
    </source>
</evidence>
<feature type="coiled-coil region" evidence="1">
    <location>
        <begin position="155"/>
        <end position="182"/>
    </location>
</feature>
<dbReference type="InterPro" id="IPR029058">
    <property type="entry name" value="AB_hydrolase_fold"/>
</dbReference>
<evidence type="ECO:0000313" key="4">
    <source>
        <dbReference type="Proteomes" id="UP000075025"/>
    </source>
</evidence>
<accession>A0A147EX24</accession>
<dbReference type="RefSeq" id="WP_058623805.1">
    <property type="nucleotide sequence ID" value="NZ_LDRT01000056.1"/>
</dbReference>
<gene>
    <name evidence="3" type="ORF">NS220_09385</name>
</gene>
<dbReference type="SUPFAM" id="SSF53474">
    <property type="entry name" value="alpha/beta-Hydrolases"/>
    <property type="match status" value="1"/>
</dbReference>
<feature type="domain" description="DUF1023" evidence="2">
    <location>
        <begin position="376"/>
        <end position="520"/>
    </location>
</feature>
<dbReference type="OrthoDB" id="5053135at2"/>
<evidence type="ECO:0000259" key="2">
    <source>
        <dbReference type="Pfam" id="PF06259"/>
    </source>
</evidence>
<comment type="caution">
    <text evidence="3">The sequence shown here is derived from an EMBL/GenBank/DDBJ whole genome shotgun (WGS) entry which is preliminary data.</text>
</comment>
<proteinExistence type="predicted"/>
<dbReference type="EMBL" id="LDRT01000056">
    <property type="protein sequence ID" value="KTR94347.1"/>
    <property type="molecule type" value="Genomic_DNA"/>
</dbReference>
<dbReference type="PATRIC" id="fig|2033.6.peg.2974"/>
<sequence length="654" mass="69775">MTTPSVADLPQVLDPAVVSGLAERLVTVANATQTSMSTVHDRWNVLSDSEVFHVTGAEGVPRMLDRPRDDAQSFAESLVAARNALYEAASSELPDLRSRRQELASRIDTVVADYTSAEEAKAMADTTYWSTRSSGTAPDVAADAALGRSSAVTALRMAQDALDTLRDDIERLRRDIEESEDRLASRLRGVSGGTEVYAAGGEPLRVAQTFWGFVESAYPGAPAAASTSRTLAEQLTYELGRSAERRIEWLSTADEDAVKRWMEAHPDFVQAVAFVDPHRAGDLFADLASTSTSAPNGEWNTGPLAQLLALAPLVVGNLNGIPAPQRGMFNRSGLAQALARNDLDKETRSRLEKLRSVIAQRGDDGSRPTLLSLFLDTEGSPRANIAFGDVDDADQITTLTHGIRTDLGSLDEWARGSADLQSALTNELERTGSDQTTAVVLVMDWDSGGVLSVGGIDRPDAGASRLSQTWRGLHAVNPDAQLDAGAHSLGTTMTGQALADNPGLVSNAWFFGSAGVTSQAGDEIAEQIRSGQTQLSATHADDDSIAAWGRRDWLGSLHAEDPRNIPGVEEFSSNGGVVPGYGSPEGEYGESTDSHDAHKSVKDELVGWTIGVDGSPVPLYEPTERFGYLDPSAESFKHFVVGLRDSLDSTGAPE</sequence>
<protein>
    <recommendedName>
        <fullName evidence="2">DUF1023 domain-containing protein</fullName>
    </recommendedName>
</protein>
<dbReference type="AlphaFoldDB" id="A0A147EX24"/>
<name>A0A147EX24_MICTE</name>
<dbReference type="Pfam" id="PF06259">
    <property type="entry name" value="Abhydrolase_8"/>
    <property type="match status" value="1"/>
</dbReference>
<dbReference type="Proteomes" id="UP000075025">
    <property type="component" value="Unassembled WGS sequence"/>
</dbReference>